<name>A0A6A7AH09_9PLEO</name>
<dbReference type="Proteomes" id="UP000799424">
    <property type="component" value="Unassembled WGS sequence"/>
</dbReference>
<reference evidence="1" key="1">
    <citation type="journal article" date="2020" name="Stud. Mycol.">
        <title>101 Dothideomycetes genomes: a test case for predicting lifestyles and emergence of pathogens.</title>
        <authorList>
            <person name="Haridas S."/>
            <person name="Albert R."/>
            <person name="Binder M."/>
            <person name="Bloem J."/>
            <person name="Labutti K."/>
            <person name="Salamov A."/>
            <person name="Andreopoulos B."/>
            <person name="Baker S."/>
            <person name="Barry K."/>
            <person name="Bills G."/>
            <person name="Bluhm B."/>
            <person name="Cannon C."/>
            <person name="Castanera R."/>
            <person name="Culley D."/>
            <person name="Daum C."/>
            <person name="Ezra D."/>
            <person name="Gonzalez J."/>
            <person name="Henrissat B."/>
            <person name="Kuo A."/>
            <person name="Liang C."/>
            <person name="Lipzen A."/>
            <person name="Lutzoni F."/>
            <person name="Magnuson J."/>
            <person name="Mondo S."/>
            <person name="Nolan M."/>
            <person name="Ohm R."/>
            <person name="Pangilinan J."/>
            <person name="Park H.-J."/>
            <person name="Ramirez L."/>
            <person name="Alfaro M."/>
            <person name="Sun H."/>
            <person name="Tritt A."/>
            <person name="Yoshinaga Y."/>
            <person name="Zwiers L.-H."/>
            <person name="Turgeon B."/>
            <person name="Goodwin S."/>
            <person name="Spatafora J."/>
            <person name="Crous P."/>
            <person name="Grigoriev I."/>
        </authorList>
    </citation>
    <scope>NUCLEOTIDE SEQUENCE</scope>
    <source>
        <strain evidence="1">CBS 113818</strain>
    </source>
</reference>
<dbReference type="EMBL" id="MU006217">
    <property type="protein sequence ID" value="KAF2831875.1"/>
    <property type="molecule type" value="Genomic_DNA"/>
</dbReference>
<organism evidence="1 2">
    <name type="scientific">Ophiobolus disseminans</name>
    <dbReference type="NCBI Taxonomy" id="1469910"/>
    <lineage>
        <taxon>Eukaryota</taxon>
        <taxon>Fungi</taxon>
        <taxon>Dikarya</taxon>
        <taxon>Ascomycota</taxon>
        <taxon>Pezizomycotina</taxon>
        <taxon>Dothideomycetes</taxon>
        <taxon>Pleosporomycetidae</taxon>
        <taxon>Pleosporales</taxon>
        <taxon>Pleosporineae</taxon>
        <taxon>Phaeosphaeriaceae</taxon>
        <taxon>Ophiobolus</taxon>
    </lineage>
</organism>
<accession>A0A6A7AH09</accession>
<evidence type="ECO:0000313" key="2">
    <source>
        <dbReference type="Proteomes" id="UP000799424"/>
    </source>
</evidence>
<dbReference type="AlphaFoldDB" id="A0A6A7AH09"/>
<dbReference type="OrthoDB" id="10545171at2759"/>
<keyword evidence="2" id="KW-1185">Reference proteome</keyword>
<protein>
    <submittedName>
        <fullName evidence="1">Uncharacterized protein</fullName>
    </submittedName>
</protein>
<sequence length="168" mass="19088">MSRNLPKALYDPIPHHEPGAILTPSPTPPKYGFLKRNATDAELITVISILMNPPAQIPGANFIVIDLDWARSMIGASHFRPMGKLSMAELDKERFHSQGLRKTYRDSSGKCLLREKGLELGLPMVYWMALCGERKEGCYMDQLVCLKEEWEDGGETRWKQGVKWMRLA</sequence>
<gene>
    <name evidence="1" type="ORF">CC86DRAFT_400660</name>
</gene>
<evidence type="ECO:0000313" key="1">
    <source>
        <dbReference type="EMBL" id="KAF2831875.1"/>
    </source>
</evidence>
<proteinExistence type="predicted"/>